<dbReference type="Proteomes" id="UP000789920">
    <property type="component" value="Unassembled WGS sequence"/>
</dbReference>
<reference evidence="1" key="1">
    <citation type="submission" date="2021-06" db="EMBL/GenBank/DDBJ databases">
        <authorList>
            <person name="Kallberg Y."/>
            <person name="Tangrot J."/>
            <person name="Rosling A."/>
        </authorList>
    </citation>
    <scope>NUCLEOTIDE SEQUENCE</scope>
    <source>
        <strain evidence="1">MA461A</strain>
    </source>
</reference>
<name>A0ACA9NST5_9GLOM</name>
<gene>
    <name evidence="1" type="ORF">RPERSI_LOCUS8788</name>
</gene>
<accession>A0ACA9NST5</accession>
<comment type="caution">
    <text evidence="1">The sequence shown here is derived from an EMBL/GenBank/DDBJ whole genome shotgun (WGS) entry which is preliminary data.</text>
</comment>
<organism evidence="1 2">
    <name type="scientific">Racocetra persica</name>
    <dbReference type="NCBI Taxonomy" id="160502"/>
    <lineage>
        <taxon>Eukaryota</taxon>
        <taxon>Fungi</taxon>
        <taxon>Fungi incertae sedis</taxon>
        <taxon>Mucoromycota</taxon>
        <taxon>Glomeromycotina</taxon>
        <taxon>Glomeromycetes</taxon>
        <taxon>Diversisporales</taxon>
        <taxon>Gigasporaceae</taxon>
        <taxon>Racocetra</taxon>
    </lineage>
</organism>
<evidence type="ECO:0000313" key="2">
    <source>
        <dbReference type="Proteomes" id="UP000789920"/>
    </source>
</evidence>
<evidence type="ECO:0000313" key="1">
    <source>
        <dbReference type="EMBL" id="CAG8673606.1"/>
    </source>
</evidence>
<feature type="non-terminal residue" evidence="1">
    <location>
        <position position="1"/>
    </location>
</feature>
<protein>
    <submittedName>
        <fullName evidence="1">32040_t:CDS:1</fullName>
    </submittedName>
</protein>
<dbReference type="EMBL" id="CAJVQC010016128">
    <property type="protein sequence ID" value="CAG8673606.1"/>
    <property type="molecule type" value="Genomic_DNA"/>
</dbReference>
<keyword evidence="2" id="KW-1185">Reference proteome</keyword>
<proteinExistence type="predicted"/>
<sequence length="83" mass="9554">ANDYMALTSICGLTIDAVSDIIEQKLIEEEELFIVENFNTGPKNLKDIIPFNKRIMEIFISRFSMNHERILVKLDSCPFTSDN</sequence>